<comment type="caution">
    <text evidence="1">The sequence shown here is derived from an EMBL/GenBank/DDBJ whole genome shotgun (WGS) entry which is preliminary data.</text>
</comment>
<keyword evidence="2" id="KW-1185">Reference proteome</keyword>
<evidence type="ECO:0000313" key="1">
    <source>
        <dbReference type="EMBL" id="CAG2064185.1"/>
    </source>
</evidence>
<evidence type="ECO:0000313" key="2">
    <source>
        <dbReference type="Proteomes" id="UP001153148"/>
    </source>
</evidence>
<gene>
    <name evidence="1" type="ORF">TPAB3V08_LOCUS11132</name>
</gene>
<name>A0ABN7PBX8_TIMPD</name>
<organism evidence="1 2">
    <name type="scientific">Timema podura</name>
    <name type="common">Walking stick</name>
    <dbReference type="NCBI Taxonomy" id="61482"/>
    <lineage>
        <taxon>Eukaryota</taxon>
        <taxon>Metazoa</taxon>
        <taxon>Ecdysozoa</taxon>
        <taxon>Arthropoda</taxon>
        <taxon>Hexapoda</taxon>
        <taxon>Insecta</taxon>
        <taxon>Pterygota</taxon>
        <taxon>Neoptera</taxon>
        <taxon>Polyneoptera</taxon>
        <taxon>Phasmatodea</taxon>
        <taxon>Timematodea</taxon>
        <taxon>Timematoidea</taxon>
        <taxon>Timematidae</taxon>
        <taxon>Timema</taxon>
    </lineage>
</organism>
<sequence length="183" mass="20641">MALVNCETIALWNNVTEFVGVCGIGKSIHGTPLANAGNQLFNNDVHKQNYVSSNGYYGYIPKTSVFSECEMDTSSDVNSSYLWSNDKSSNCAANVFLKRRVYKEVNNNVYIDRSGLKRKLDYTGSIYGEPKRPRHEASISKCNCGSDTDINVTNLKKEELNLVEKMLKELHGCDMYNYFDCEL</sequence>
<proteinExistence type="predicted"/>
<protein>
    <submittedName>
        <fullName evidence="1">Uncharacterized protein</fullName>
    </submittedName>
</protein>
<dbReference type="EMBL" id="CAJPIN010032261">
    <property type="protein sequence ID" value="CAG2064185.1"/>
    <property type="molecule type" value="Genomic_DNA"/>
</dbReference>
<dbReference type="Proteomes" id="UP001153148">
    <property type="component" value="Unassembled WGS sequence"/>
</dbReference>
<accession>A0ABN7PBX8</accession>
<reference evidence="1" key="1">
    <citation type="submission" date="2021-03" db="EMBL/GenBank/DDBJ databases">
        <authorList>
            <person name="Tran Van P."/>
        </authorList>
    </citation>
    <scope>NUCLEOTIDE SEQUENCE</scope>
</reference>